<organism evidence="1 2">
    <name type="scientific">Coptis chinensis</name>
    <dbReference type="NCBI Taxonomy" id="261450"/>
    <lineage>
        <taxon>Eukaryota</taxon>
        <taxon>Viridiplantae</taxon>
        <taxon>Streptophyta</taxon>
        <taxon>Embryophyta</taxon>
        <taxon>Tracheophyta</taxon>
        <taxon>Spermatophyta</taxon>
        <taxon>Magnoliopsida</taxon>
        <taxon>Ranunculales</taxon>
        <taxon>Ranunculaceae</taxon>
        <taxon>Coptidoideae</taxon>
        <taxon>Coptis</taxon>
    </lineage>
</organism>
<reference evidence="1 2" key="1">
    <citation type="submission" date="2020-10" db="EMBL/GenBank/DDBJ databases">
        <title>The Coptis chinensis genome and diversification of protoberbering-type alkaloids.</title>
        <authorList>
            <person name="Wang B."/>
            <person name="Shu S."/>
            <person name="Song C."/>
            <person name="Liu Y."/>
        </authorList>
    </citation>
    <scope>NUCLEOTIDE SEQUENCE [LARGE SCALE GENOMIC DNA]</scope>
    <source>
        <strain evidence="1">HL-2020</strain>
        <tissue evidence="1">Leaf</tissue>
    </source>
</reference>
<name>A0A835LZA2_9MAGN</name>
<accession>A0A835LZA2</accession>
<dbReference type="AlphaFoldDB" id="A0A835LZA2"/>
<protein>
    <submittedName>
        <fullName evidence="1">Uncharacterized protein</fullName>
    </submittedName>
</protein>
<sequence>MCVLEVTVGRLLGLGEIVCRKLNKEAVGQQQAFLTTAGRKFPNVLHKLDTLKQACYDCVTLHSGVRFVEVFTDHVVIN</sequence>
<comment type="caution">
    <text evidence="1">The sequence shown here is derived from an EMBL/GenBank/DDBJ whole genome shotgun (WGS) entry which is preliminary data.</text>
</comment>
<dbReference type="Proteomes" id="UP000631114">
    <property type="component" value="Unassembled WGS sequence"/>
</dbReference>
<evidence type="ECO:0000313" key="2">
    <source>
        <dbReference type="Proteomes" id="UP000631114"/>
    </source>
</evidence>
<gene>
    <name evidence="1" type="ORF">IFM89_011298</name>
</gene>
<keyword evidence="2" id="KW-1185">Reference proteome</keyword>
<evidence type="ECO:0000313" key="1">
    <source>
        <dbReference type="EMBL" id="KAF9604931.1"/>
    </source>
</evidence>
<proteinExistence type="predicted"/>
<dbReference type="EMBL" id="JADFTS010000005">
    <property type="protein sequence ID" value="KAF9604931.1"/>
    <property type="molecule type" value="Genomic_DNA"/>
</dbReference>